<evidence type="ECO:0000259" key="4">
    <source>
        <dbReference type="PROSITE" id="PS51762"/>
    </source>
</evidence>
<dbReference type="Gene3D" id="2.60.120.200">
    <property type="match status" value="1"/>
</dbReference>
<dbReference type="EMBL" id="VOHM01000024">
    <property type="protein sequence ID" value="TWT22912.1"/>
    <property type="molecule type" value="Genomic_DNA"/>
</dbReference>
<dbReference type="GO" id="GO:0005975">
    <property type="term" value="P:carbohydrate metabolic process"/>
    <property type="evidence" value="ECO:0007669"/>
    <property type="project" value="InterPro"/>
</dbReference>
<accession>A0A5C5UBG9</accession>
<evidence type="ECO:0000256" key="3">
    <source>
        <dbReference type="SAM" id="Phobius"/>
    </source>
</evidence>
<dbReference type="OrthoDB" id="9809583at2"/>
<dbReference type="InterPro" id="IPR050546">
    <property type="entry name" value="Glycosyl_Hydrlase_16"/>
</dbReference>
<feature type="domain" description="GH16" evidence="4">
    <location>
        <begin position="94"/>
        <end position="367"/>
    </location>
</feature>
<gene>
    <name evidence="5" type="ORF">FRX94_10080</name>
</gene>
<dbReference type="InterPro" id="IPR000757">
    <property type="entry name" value="Beta-glucanase-like"/>
</dbReference>
<evidence type="ECO:0000256" key="2">
    <source>
        <dbReference type="SAM" id="MobiDB-lite"/>
    </source>
</evidence>
<feature type="region of interest" description="Disordered" evidence="2">
    <location>
        <begin position="70"/>
        <end position="102"/>
    </location>
</feature>
<dbReference type="PANTHER" id="PTHR10963">
    <property type="entry name" value="GLYCOSYL HYDROLASE-RELATED"/>
    <property type="match status" value="1"/>
</dbReference>
<dbReference type="PANTHER" id="PTHR10963:SF55">
    <property type="entry name" value="GLYCOSIDE HYDROLASE FAMILY 16 PROTEIN"/>
    <property type="match status" value="1"/>
</dbReference>
<dbReference type="PROSITE" id="PS51762">
    <property type="entry name" value="GH16_2"/>
    <property type="match status" value="1"/>
</dbReference>
<name>A0A5C5UBG9_9CORY</name>
<evidence type="ECO:0000313" key="5">
    <source>
        <dbReference type="EMBL" id="TWT22912.1"/>
    </source>
</evidence>
<dbReference type="Proteomes" id="UP000320791">
    <property type="component" value="Unassembled WGS sequence"/>
</dbReference>
<comment type="caution">
    <text evidence="5">The sequence shown here is derived from an EMBL/GenBank/DDBJ whole genome shotgun (WGS) entry which is preliminary data.</text>
</comment>
<feature type="transmembrane region" description="Helical" evidence="3">
    <location>
        <begin position="38"/>
        <end position="57"/>
    </location>
</feature>
<comment type="similarity">
    <text evidence="1">Belongs to the glycosyl hydrolase 16 family.</text>
</comment>
<dbReference type="SUPFAM" id="SSF49899">
    <property type="entry name" value="Concanavalin A-like lectins/glucanases"/>
    <property type="match status" value="1"/>
</dbReference>
<keyword evidence="3" id="KW-0812">Transmembrane</keyword>
<dbReference type="Pfam" id="PF00722">
    <property type="entry name" value="Glyco_hydro_16"/>
    <property type="match status" value="1"/>
</dbReference>
<dbReference type="GO" id="GO:0004553">
    <property type="term" value="F:hydrolase activity, hydrolyzing O-glycosyl compounds"/>
    <property type="evidence" value="ECO:0007669"/>
    <property type="project" value="InterPro"/>
</dbReference>
<protein>
    <submittedName>
        <fullName evidence="5">Family 16 glycosylhydrolase</fullName>
    </submittedName>
</protein>
<keyword evidence="3" id="KW-1133">Transmembrane helix</keyword>
<reference evidence="5 6" key="1">
    <citation type="submission" date="2019-08" db="EMBL/GenBank/DDBJ databases">
        <authorList>
            <person name="Lei W."/>
        </authorList>
    </citation>
    <scope>NUCLEOTIDE SEQUENCE [LARGE SCALE GENOMIC DNA]</scope>
    <source>
        <strain evidence="5 6">CCUG 58627</strain>
    </source>
</reference>
<dbReference type="InterPro" id="IPR013320">
    <property type="entry name" value="ConA-like_dom_sf"/>
</dbReference>
<keyword evidence="6" id="KW-1185">Reference proteome</keyword>
<dbReference type="AlphaFoldDB" id="A0A5C5UBG9"/>
<keyword evidence="3" id="KW-0472">Membrane</keyword>
<feature type="compositionally biased region" description="Polar residues" evidence="2">
    <location>
        <begin position="79"/>
        <end position="101"/>
    </location>
</feature>
<evidence type="ECO:0000256" key="1">
    <source>
        <dbReference type="ARBA" id="ARBA00006865"/>
    </source>
</evidence>
<proteinExistence type="inferred from homology"/>
<organism evidence="5 6">
    <name type="scientific">Corynebacterium canis</name>
    <dbReference type="NCBI Taxonomy" id="679663"/>
    <lineage>
        <taxon>Bacteria</taxon>
        <taxon>Bacillati</taxon>
        <taxon>Actinomycetota</taxon>
        <taxon>Actinomycetes</taxon>
        <taxon>Mycobacteriales</taxon>
        <taxon>Corynebacteriaceae</taxon>
        <taxon>Corynebacterium</taxon>
    </lineage>
</organism>
<evidence type="ECO:0000313" key="6">
    <source>
        <dbReference type="Proteomes" id="UP000320791"/>
    </source>
</evidence>
<keyword evidence="5" id="KW-0378">Hydrolase</keyword>
<sequence>MRRMWEAHVRHSAEMPFVPPAPSGNEESMTMRRLKTRIVVPLLSAALCFGIAGYSPAVSETISPEMVATGLSQSGGLGKQVSSRNNPGKQQSPKSPNNQAVPSVAADEGFRRLALDDSFDSTKTIDTELTGDSGFLWYPAGIDAWSKKDTTKDEYSVSNSVLRIDPKHRTFNYNFATRDPNTGEGQSFGQGYFEARMRWEARTDVPKVTEGTDDNGYSWPAFWSFSHKRISENKIPYCELDFAESQRPNEVLSTIWAWHGKENPDKIRNRKNTHTAEGLDLSEWHTYGTLWAPGKVQWYLDGELIAEQHWTGEKAKENMQQPIDADGNDTSRGNPFSMFDQENEMNVILGTGTGRPFEVDWVRVWQR</sequence>